<accession>A0A1C5JWL1</accession>
<evidence type="ECO:0000313" key="2">
    <source>
        <dbReference type="EMBL" id="SCG74887.1"/>
    </source>
</evidence>
<dbReference type="Proteomes" id="UP000198221">
    <property type="component" value="Chromosome I"/>
</dbReference>
<reference evidence="3" key="1">
    <citation type="submission" date="2016-06" db="EMBL/GenBank/DDBJ databases">
        <authorList>
            <person name="Varghese N."/>
            <person name="Submissions Spin"/>
        </authorList>
    </citation>
    <scope>NUCLEOTIDE SEQUENCE [LARGE SCALE GENOMIC DNA]</scope>
    <source>
        <strain evidence="3">DSM 43819</strain>
    </source>
</reference>
<organism evidence="2 3">
    <name type="scientific">Micromonospora inositola</name>
    <dbReference type="NCBI Taxonomy" id="47865"/>
    <lineage>
        <taxon>Bacteria</taxon>
        <taxon>Bacillati</taxon>
        <taxon>Actinomycetota</taxon>
        <taxon>Actinomycetes</taxon>
        <taxon>Micromonosporales</taxon>
        <taxon>Micromonosporaceae</taxon>
        <taxon>Micromonospora</taxon>
    </lineage>
</organism>
<dbReference type="AlphaFoldDB" id="A0A1C5JWL1"/>
<name>A0A1C5JWL1_9ACTN</name>
<evidence type="ECO:0000313" key="3">
    <source>
        <dbReference type="Proteomes" id="UP000198221"/>
    </source>
</evidence>
<evidence type="ECO:0000256" key="1">
    <source>
        <dbReference type="SAM" id="MobiDB-lite"/>
    </source>
</evidence>
<keyword evidence="3" id="KW-1185">Reference proteome</keyword>
<sequence>MLCRHLHAHAGLATRRLSVGAANAPGPGRRAAAVPRAWRTTTVVRRMGRTRFRTAECGPVQQVAGNLKVADAARGGQQHLLPAADGDRRESGVPLLLIRLRRLPLHYRITFSPGDQLYCRAGDRDGVADWAAGGRVKELDPPGAPEHLGGVGAPKGGAAVVCQQSDPLPVGAPGPGPLHGVWVGGQTGWQQPRQGVSCCSLVHCATGSTQIHLYWRQSISDLTGQPRPRHGGTPAGMLSAWPTSFQRRAHPHRS</sequence>
<protein>
    <submittedName>
        <fullName evidence="2">Uncharacterized protein</fullName>
    </submittedName>
</protein>
<dbReference type="EMBL" id="LT607754">
    <property type="protein sequence ID" value="SCG74887.1"/>
    <property type="molecule type" value="Genomic_DNA"/>
</dbReference>
<feature type="region of interest" description="Disordered" evidence="1">
    <location>
        <begin position="223"/>
        <end position="254"/>
    </location>
</feature>
<proteinExistence type="predicted"/>
<gene>
    <name evidence="2" type="ORF">GA0070613_5641</name>
</gene>